<dbReference type="Proteomes" id="UP001549076">
    <property type="component" value="Unassembled WGS sequence"/>
</dbReference>
<feature type="transmembrane region" description="Helical" evidence="8">
    <location>
        <begin position="86"/>
        <end position="105"/>
    </location>
</feature>
<feature type="transmembrane region" description="Helical" evidence="8">
    <location>
        <begin position="202"/>
        <end position="228"/>
    </location>
</feature>
<keyword evidence="3" id="KW-1003">Cell membrane</keyword>
<evidence type="ECO:0000313" key="10">
    <source>
        <dbReference type="EMBL" id="MET3792523.1"/>
    </source>
</evidence>
<protein>
    <submittedName>
        <fullName evidence="10">Spermidine/putrescine transport system permease protein</fullName>
    </submittedName>
</protein>
<feature type="transmembrane region" description="Helical" evidence="8">
    <location>
        <begin position="21"/>
        <end position="44"/>
    </location>
</feature>
<dbReference type="CDD" id="cd06261">
    <property type="entry name" value="TM_PBP2"/>
    <property type="match status" value="1"/>
</dbReference>
<evidence type="ECO:0000256" key="2">
    <source>
        <dbReference type="ARBA" id="ARBA00022448"/>
    </source>
</evidence>
<name>A0ABV2N0D2_9HYPH</name>
<evidence type="ECO:0000256" key="5">
    <source>
        <dbReference type="ARBA" id="ARBA00022692"/>
    </source>
</evidence>
<keyword evidence="5 8" id="KW-0812">Transmembrane</keyword>
<dbReference type="Gene3D" id="1.10.3720.10">
    <property type="entry name" value="MetI-like"/>
    <property type="match status" value="1"/>
</dbReference>
<dbReference type="PROSITE" id="PS50928">
    <property type="entry name" value="ABC_TM1"/>
    <property type="match status" value="1"/>
</dbReference>
<evidence type="ECO:0000256" key="6">
    <source>
        <dbReference type="ARBA" id="ARBA00022989"/>
    </source>
</evidence>
<dbReference type="PANTHER" id="PTHR43357:SF4">
    <property type="entry name" value="INNER MEMBRANE ABC TRANSPORTER PERMEASE PROTEIN YDCV"/>
    <property type="match status" value="1"/>
</dbReference>
<feature type="transmembrane region" description="Helical" evidence="8">
    <location>
        <begin position="153"/>
        <end position="173"/>
    </location>
</feature>
<dbReference type="InterPro" id="IPR000515">
    <property type="entry name" value="MetI-like"/>
</dbReference>
<dbReference type="EMBL" id="JBEPML010000008">
    <property type="protein sequence ID" value="MET3792523.1"/>
    <property type="molecule type" value="Genomic_DNA"/>
</dbReference>
<keyword evidence="11" id="KW-1185">Reference proteome</keyword>
<comment type="similarity">
    <text evidence="8">Belongs to the binding-protein-dependent transport system permease family.</text>
</comment>
<evidence type="ECO:0000256" key="3">
    <source>
        <dbReference type="ARBA" id="ARBA00022475"/>
    </source>
</evidence>
<dbReference type="SUPFAM" id="SSF161098">
    <property type="entry name" value="MetI-like"/>
    <property type="match status" value="1"/>
</dbReference>
<reference evidence="10 11" key="1">
    <citation type="submission" date="2024-06" db="EMBL/GenBank/DDBJ databases">
        <title>Genomic Encyclopedia of Type Strains, Phase IV (KMG-IV): sequencing the most valuable type-strain genomes for metagenomic binning, comparative biology and taxonomic classification.</title>
        <authorList>
            <person name="Goeker M."/>
        </authorList>
    </citation>
    <scope>NUCLEOTIDE SEQUENCE [LARGE SCALE GENOMIC DNA]</scope>
    <source>
        <strain evidence="10 11">DSM 27865</strain>
    </source>
</reference>
<evidence type="ECO:0000256" key="7">
    <source>
        <dbReference type="ARBA" id="ARBA00023136"/>
    </source>
</evidence>
<feature type="domain" description="ABC transmembrane type-1" evidence="9">
    <location>
        <begin position="82"/>
        <end position="270"/>
    </location>
</feature>
<evidence type="ECO:0000256" key="1">
    <source>
        <dbReference type="ARBA" id="ARBA00004429"/>
    </source>
</evidence>
<proteinExistence type="inferred from homology"/>
<keyword evidence="6 8" id="KW-1133">Transmembrane helix</keyword>
<comment type="caution">
    <text evidence="10">The sequence shown here is derived from an EMBL/GenBank/DDBJ whole genome shotgun (WGS) entry which is preliminary data.</text>
</comment>
<evidence type="ECO:0000313" key="11">
    <source>
        <dbReference type="Proteomes" id="UP001549076"/>
    </source>
</evidence>
<dbReference type="PANTHER" id="PTHR43357">
    <property type="entry name" value="INNER MEMBRANE ABC TRANSPORTER PERMEASE PROTEIN YDCV"/>
    <property type="match status" value="1"/>
</dbReference>
<dbReference type="InterPro" id="IPR035906">
    <property type="entry name" value="MetI-like_sf"/>
</dbReference>
<feature type="transmembrane region" description="Helical" evidence="8">
    <location>
        <begin position="117"/>
        <end position="141"/>
    </location>
</feature>
<comment type="subcellular location">
    <subcellularLocation>
        <location evidence="1">Cell inner membrane</location>
        <topology evidence="1">Multi-pass membrane protein</topology>
    </subcellularLocation>
    <subcellularLocation>
        <location evidence="8">Cell membrane</location>
        <topology evidence="8">Multi-pass membrane protein</topology>
    </subcellularLocation>
</comment>
<organism evidence="10 11">
    <name type="scientific">Aquamicrobium terrae</name>
    <dbReference type="NCBI Taxonomy" id="1324945"/>
    <lineage>
        <taxon>Bacteria</taxon>
        <taxon>Pseudomonadati</taxon>
        <taxon>Pseudomonadota</taxon>
        <taxon>Alphaproteobacteria</taxon>
        <taxon>Hyphomicrobiales</taxon>
        <taxon>Phyllobacteriaceae</taxon>
        <taxon>Aquamicrobium</taxon>
    </lineage>
</organism>
<evidence type="ECO:0000256" key="4">
    <source>
        <dbReference type="ARBA" id="ARBA00022519"/>
    </source>
</evidence>
<evidence type="ECO:0000256" key="8">
    <source>
        <dbReference type="RuleBase" id="RU363032"/>
    </source>
</evidence>
<gene>
    <name evidence="10" type="ORF">ABID37_002740</name>
</gene>
<keyword evidence="2 8" id="KW-0813">Transport</keyword>
<evidence type="ECO:0000259" key="9">
    <source>
        <dbReference type="PROSITE" id="PS50928"/>
    </source>
</evidence>
<sequence>MDKISPAVERTSVERVWAISFRIICGFIFFLMLMPILIMIPLSFNAEPYFTFTPGMLALDPNAFSMRWYAQLWNEPLWREAFKNSALIGVFATSIATPIGTLAALGLARSNLPAKPLIMAVILSPMIVPIIVVAASIYFFFTMIGLAQTYTGLILVHAMLGTPLVVTTVLATLSNLDPSYARAASSLGASPMTTFRKVTLPLISPGIISGAIFAFATSLDEIVVTIFLSSVDQRTVPRQMFTGIREQISPAILAASTVLIVIAILIMIVTQSLRRR</sequence>
<feature type="transmembrane region" description="Helical" evidence="8">
    <location>
        <begin position="248"/>
        <end position="270"/>
    </location>
</feature>
<accession>A0ABV2N0D2</accession>
<dbReference type="Pfam" id="PF00528">
    <property type="entry name" value="BPD_transp_1"/>
    <property type="match status" value="1"/>
</dbReference>
<keyword evidence="7 8" id="KW-0472">Membrane</keyword>
<keyword evidence="4" id="KW-0997">Cell inner membrane</keyword>